<dbReference type="EMBL" id="AP023322">
    <property type="protein sequence ID" value="BCI61984.1"/>
    <property type="molecule type" value="Genomic_DNA"/>
</dbReference>
<dbReference type="CDD" id="cd14948">
    <property type="entry name" value="BACON"/>
    <property type="match status" value="1"/>
</dbReference>
<dbReference type="PROSITE" id="PS51257">
    <property type="entry name" value="PROKAR_LIPOPROTEIN"/>
    <property type="match status" value="1"/>
</dbReference>
<evidence type="ECO:0000313" key="3">
    <source>
        <dbReference type="Proteomes" id="UP000594042"/>
    </source>
</evidence>
<protein>
    <recommendedName>
        <fullName evidence="1">BACON domain-containing protein</fullName>
    </recommendedName>
</protein>
<dbReference type="RefSeq" id="WP_200755426.1">
    <property type="nucleotide sequence ID" value="NZ_AP023322.1"/>
</dbReference>
<reference evidence="3" key="1">
    <citation type="submission" date="2020-07" db="EMBL/GenBank/DDBJ databases">
        <title>Complete genome sequencing of Coprobacter sp. strain 2CBH44.</title>
        <authorList>
            <person name="Sakamoto M."/>
            <person name="Murakami T."/>
            <person name="Mori H."/>
        </authorList>
    </citation>
    <scope>NUCLEOTIDE SEQUENCE [LARGE SCALE GENOMIC DNA]</scope>
    <source>
        <strain evidence="3">2CBH44</strain>
    </source>
</reference>
<dbReference type="KEGG" id="copr:Cop2CBH44_03370"/>
<gene>
    <name evidence="2" type="ORF">Cop2CBH44_03370</name>
</gene>
<name>A0A7G1HU88_9BACT</name>
<organism evidence="2 3">
    <name type="scientific">Coprobacter secundus subsp. similis</name>
    <dbReference type="NCBI Taxonomy" id="2751153"/>
    <lineage>
        <taxon>Bacteria</taxon>
        <taxon>Pseudomonadati</taxon>
        <taxon>Bacteroidota</taxon>
        <taxon>Bacteroidia</taxon>
        <taxon>Bacteroidales</taxon>
        <taxon>Barnesiellaceae</taxon>
        <taxon>Coprobacter</taxon>
    </lineage>
</organism>
<evidence type="ECO:0000259" key="1">
    <source>
        <dbReference type="Pfam" id="PF19190"/>
    </source>
</evidence>
<dbReference type="Pfam" id="PF19190">
    <property type="entry name" value="BACON_2"/>
    <property type="match status" value="1"/>
</dbReference>
<evidence type="ECO:0000313" key="2">
    <source>
        <dbReference type="EMBL" id="BCI61984.1"/>
    </source>
</evidence>
<dbReference type="Proteomes" id="UP000594042">
    <property type="component" value="Chromosome"/>
</dbReference>
<dbReference type="InterPro" id="IPR024361">
    <property type="entry name" value="BACON"/>
</dbReference>
<keyword evidence="3" id="KW-1185">Reference proteome</keyword>
<dbReference type="AlphaFoldDB" id="A0A7G1HU88"/>
<dbReference type="InterPro" id="IPR013783">
    <property type="entry name" value="Ig-like_fold"/>
</dbReference>
<accession>A0A7G1HU88</accession>
<proteinExistence type="predicted"/>
<feature type="domain" description="BACON" evidence="1">
    <location>
        <begin position="47"/>
        <end position="118"/>
    </location>
</feature>
<sequence length="749" mass="83947">MKNIYSFFICFILIFSVSCDDDNNDNDLPQDKSITLSQERLSVLYLESTEEIALSANIDWEVSNSSDWIDVSPLSGTASDEQQILTLSIARNDSYDSRSTQIVIKSIDGQTADTLTIEQWGITDYVPVDWSTTTITHLDLKGGKVVLDFDGKMPSFIDNKSVIVLQNDTGCFIRRIQRHTVNGNTATLQTSQGNMTDVFIDQSLKLSTDPSSQSGLTKGGLLTAIPNRKDVLRPSKIIQQNPDGSYQVIYDVNNAATKGSINIPFFNYSQSFAGKTLWKGLQWEKCLVSSGLGVNVYIKFNSTVTGDVPGADAPKGTMEEFEITFDGSMGMDLLLKYIAETGIKYDEDPIKLLPLPKRVFFFTPPMTPIPFSITLESDIMMECLMEASAKVEMTAGFRFEPQVSVGMRYRTGDSNFTPIHTFDPNFEVYKPTISGNAEYSIYTSVYPHIKVKLYDFVGPIIDPCFYLADDFKGGFSQELFGTESTCGWTNRLYSGLNLNMGLSLGFAGLTWEKYLPTKSLNETTLVKSPCKIAKTSPSDDLEYNLKDLKTNPLDVAFKVTDEKLGQEDACWAAVVKFVQSGGSITRQYALSDTQGRVNVQWVPEKKGDKLTAMILDSEGNTISQVTYTPKIKVEKSIIGEWLAIRDEGYIKENGIVTDKWDDETAEQKMTYIFYDNGIYHFYDSDWIDMGKSPENGTYTYDETTGKYTEIDSDSGELSTYTITLTDDDYMILEYKDSSSYEKITFRRQS</sequence>
<dbReference type="Gene3D" id="2.60.40.10">
    <property type="entry name" value="Immunoglobulins"/>
    <property type="match status" value="1"/>
</dbReference>